<proteinExistence type="predicted"/>
<dbReference type="EMBL" id="BFEA01000028">
    <property type="protein sequence ID" value="GBG62400.1"/>
    <property type="molecule type" value="Genomic_DNA"/>
</dbReference>
<protein>
    <submittedName>
        <fullName evidence="1">Uncharacterized protein</fullName>
    </submittedName>
</protein>
<reference evidence="1 2" key="1">
    <citation type="journal article" date="2018" name="Cell">
        <title>The Chara Genome: Secondary Complexity and Implications for Plant Terrestrialization.</title>
        <authorList>
            <person name="Nishiyama T."/>
            <person name="Sakayama H."/>
            <person name="Vries J.D."/>
            <person name="Buschmann H."/>
            <person name="Saint-Marcoux D."/>
            <person name="Ullrich K.K."/>
            <person name="Haas F.B."/>
            <person name="Vanderstraeten L."/>
            <person name="Becker D."/>
            <person name="Lang D."/>
            <person name="Vosolsobe S."/>
            <person name="Rombauts S."/>
            <person name="Wilhelmsson P.K.I."/>
            <person name="Janitza P."/>
            <person name="Kern R."/>
            <person name="Heyl A."/>
            <person name="Rumpler F."/>
            <person name="Villalobos L.I.A.C."/>
            <person name="Clay J.M."/>
            <person name="Skokan R."/>
            <person name="Toyoda A."/>
            <person name="Suzuki Y."/>
            <person name="Kagoshima H."/>
            <person name="Schijlen E."/>
            <person name="Tajeshwar N."/>
            <person name="Catarino B."/>
            <person name="Hetherington A.J."/>
            <person name="Saltykova A."/>
            <person name="Bonnot C."/>
            <person name="Breuninger H."/>
            <person name="Symeonidi A."/>
            <person name="Radhakrishnan G.V."/>
            <person name="Van Nieuwerburgh F."/>
            <person name="Deforce D."/>
            <person name="Chang C."/>
            <person name="Karol K.G."/>
            <person name="Hedrich R."/>
            <person name="Ulvskov P."/>
            <person name="Glockner G."/>
            <person name="Delwiche C.F."/>
            <person name="Petrasek J."/>
            <person name="Van de Peer Y."/>
            <person name="Friml J."/>
            <person name="Beilby M."/>
            <person name="Dolan L."/>
            <person name="Kohara Y."/>
            <person name="Sugano S."/>
            <person name="Fujiyama A."/>
            <person name="Delaux P.-M."/>
            <person name="Quint M."/>
            <person name="TheiBen G."/>
            <person name="Hagemann M."/>
            <person name="Harholt J."/>
            <person name="Dunand C."/>
            <person name="Zachgo S."/>
            <person name="Langdale J."/>
            <person name="Maumus F."/>
            <person name="Straeten D.V.D."/>
            <person name="Gould S.B."/>
            <person name="Rensing S.A."/>
        </authorList>
    </citation>
    <scope>NUCLEOTIDE SEQUENCE [LARGE SCALE GENOMIC DNA]</scope>
    <source>
        <strain evidence="1 2">S276</strain>
    </source>
</reference>
<sequence>MVPSQVLALMGANAATLQLPLPVPALKISHAAGIHVVNLFKIPASLGLTSEAASQLLHAAGVLILRGQELVFASKVVAFAREQAELLQNVKRSWKGIPSAQQRFVK</sequence>
<accession>A0A388JX71</accession>
<dbReference type="Gramene" id="GBG62400">
    <property type="protein sequence ID" value="GBG62400"/>
    <property type="gene ID" value="CBR_g30353"/>
</dbReference>
<dbReference type="AlphaFoldDB" id="A0A388JX71"/>
<comment type="caution">
    <text evidence="1">The sequence shown here is derived from an EMBL/GenBank/DDBJ whole genome shotgun (WGS) entry which is preliminary data.</text>
</comment>
<dbReference type="Proteomes" id="UP000265515">
    <property type="component" value="Unassembled WGS sequence"/>
</dbReference>
<evidence type="ECO:0000313" key="2">
    <source>
        <dbReference type="Proteomes" id="UP000265515"/>
    </source>
</evidence>
<evidence type="ECO:0000313" key="1">
    <source>
        <dbReference type="EMBL" id="GBG62400.1"/>
    </source>
</evidence>
<organism evidence="1 2">
    <name type="scientific">Chara braunii</name>
    <name type="common">Braun's stonewort</name>
    <dbReference type="NCBI Taxonomy" id="69332"/>
    <lineage>
        <taxon>Eukaryota</taxon>
        <taxon>Viridiplantae</taxon>
        <taxon>Streptophyta</taxon>
        <taxon>Charophyceae</taxon>
        <taxon>Charales</taxon>
        <taxon>Characeae</taxon>
        <taxon>Chara</taxon>
    </lineage>
</organism>
<gene>
    <name evidence="1" type="ORF">CBR_g30353</name>
</gene>
<name>A0A388JX71_CHABU</name>
<keyword evidence="2" id="KW-1185">Reference proteome</keyword>